<dbReference type="Proteomes" id="UP000287243">
    <property type="component" value="Chromosome"/>
</dbReference>
<keyword evidence="7 9" id="KW-0067">ATP-binding</keyword>
<evidence type="ECO:0000313" key="13">
    <source>
        <dbReference type="Proteomes" id="UP000287243"/>
    </source>
</evidence>
<protein>
    <recommendedName>
        <fullName evidence="3 9">4-diphosphocytidyl-2-C-methyl-D-erythritol kinase</fullName>
        <shortName evidence="9">CMK</shortName>
        <ecNumber evidence="2 9">2.7.1.148</ecNumber>
    </recommendedName>
    <alternativeName>
        <fullName evidence="8 9">4-(cytidine-5'-diphospho)-2-C-methyl-D-erythritol kinase</fullName>
    </alternativeName>
</protein>
<keyword evidence="5 9" id="KW-0547">Nucleotide-binding</keyword>
<evidence type="ECO:0000256" key="5">
    <source>
        <dbReference type="ARBA" id="ARBA00022741"/>
    </source>
</evidence>
<dbReference type="NCBIfam" id="TIGR00154">
    <property type="entry name" value="ispE"/>
    <property type="match status" value="1"/>
</dbReference>
<keyword evidence="13" id="KW-1185">Reference proteome</keyword>
<dbReference type="PANTHER" id="PTHR43527">
    <property type="entry name" value="4-DIPHOSPHOCYTIDYL-2-C-METHYL-D-ERYTHRITOL KINASE, CHLOROPLASTIC"/>
    <property type="match status" value="1"/>
</dbReference>
<dbReference type="InterPro" id="IPR004424">
    <property type="entry name" value="IspE"/>
</dbReference>
<feature type="domain" description="GHMP kinase N-terminal" evidence="10">
    <location>
        <begin position="70"/>
        <end position="147"/>
    </location>
</feature>
<evidence type="ECO:0000256" key="8">
    <source>
        <dbReference type="ARBA" id="ARBA00032554"/>
    </source>
</evidence>
<dbReference type="AlphaFoldDB" id="A0A410P2J2"/>
<comment type="function">
    <text evidence="9">Catalyzes the phosphorylation of the position 2 hydroxy group of 4-diphosphocytidyl-2C-methyl-D-erythritol.</text>
</comment>
<name>A0A410P2J2_VELA1</name>
<accession>A0A410P2J2</accession>
<dbReference type="Gene3D" id="3.30.70.890">
    <property type="entry name" value="GHMP kinase, C-terminal domain"/>
    <property type="match status" value="1"/>
</dbReference>
<evidence type="ECO:0000256" key="1">
    <source>
        <dbReference type="ARBA" id="ARBA00009684"/>
    </source>
</evidence>
<proteinExistence type="inferred from homology"/>
<gene>
    <name evidence="9" type="primary">ispE</name>
    <name evidence="12" type="ORF">BU251_00600</name>
</gene>
<dbReference type="Pfam" id="PF00288">
    <property type="entry name" value="GHMP_kinases_N"/>
    <property type="match status" value="1"/>
</dbReference>
<dbReference type="RefSeq" id="WP_128698977.1">
    <property type="nucleotide sequence ID" value="NZ_CP019384.1"/>
</dbReference>
<evidence type="ECO:0000256" key="7">
    <source>
        <dbReference type="ARBA" id="ARBA00022840"/>
    </source>
</evidence>
<organism evidence="12 13">
    <name type="scientific">Velamenicoccus archaeovorus</name>
    <dbReference type="NCBI Taxonomy" id="1930593"/>
    <lineage>
        <taxon>Bacteria</taxon>
        <taxon>Pseudomonadati</taxon>
        <taxon>Candidatus Omnitrophota</taxon>
        <taxon>Candidatus Velamenicoccus</taxon>
    </lineage>
</organism>
<dbReference type="UniPathway" id="UPA00056">
    <property type="reaction ID" value="UER00094"/>
</dbReference>
<comment type="catalytic activity">
    <reaction evidence="9">
        <text>4-CDP-2-C-methyl-D-erythritol + ATP = 4-CDP-2-C-methyl-D-erythritol 2-phosphate + ADP + H(+)</text>
        <dbReference type="Rhea" id="RHEA:18437"/>
        <dbReference type="ChEBI" id="CHEBI:15378"/>
        <dbReference type="ChEBI" id="CHEBI:30616"/>
        <dbReference type="ChEBI" id="CHEBI:57823"/>
        <dbReference type="ChEBI" id="CHEBI:57919"/>
        <dbReference type="ChEBI" id="CHEBI:456216"/>
        <dbReference type="EC" id="2.7.1.148"/>
    </reaction>
</comment>
<comment type="pathway">
    <text evidence="9">Isoprenoid biosynthesis; isopentenyl diphosphate biosynthesis via DXP pathway; isopentenyl diphosphate from 1-deoxy-D-xylulose 5-phosphate: step 3/6.</text>
</comment>
<dbReference type="Gene3D" id="3.30.230.10">
    <property type="match status" value="1"/>
</dbReference>
<dbReference type="GO" id="GO:0016114">
    <property type="term" value="P:terpenoid biosynthetic process"/>
    <property type="evidence" value="ECO:0007669"/>
    <property type="project" value="UniProtKB-UniRule"/>
</dbReference>
<keyword evidence="6 9" id="KW-0418">Kinase</keyword>
<keyword evidence="4 9" id="KW-0808">Transferase</keyword>
<reference evidence="12 13" key="1">
    <citation type="submission" date="2017-01" db="EMBL/GenBank/DDBJ databases">
        <title>First insights into the biology of 'candidatus Vampirococcus archaeovorus'.</title>
        <authorList>
            <person name="Kizina J."/>
            <person name="Jordan S."/>
            <person name="Stueber K."/>
            <person name="Reinhardt R."/>
            <person name="Harder J."/>
        </authorList>
    </citation>
    <scope>NUCLEOTIDE SEQUENCE [LARGE SCALE GENOMIC DNA]</scope>
    <source>
        <strain evidence="12 13">LiM</strain>
    </source>
</reference>
<comment type="similarity">
    <text evidence="1 9">Belongs to the GHMP kinase family. IspE subfamily.</text>
</comment>
<sequence length="308" mass="34321">MASVNSLLLSSPAKLNLYLDVLGRRPDGYHELLTFFERISLCDTVRLTEIQTDEIVLSCDSRLVPSDAANLAWQAADLLRRSFGVKKGVKIEIQKQIPVGGGMGGGSSNAATVLLGMNRLFGMRLSRPVLVDLANRLGSDVAFFVSGRRFAIGRGRGGDLTGVSIPPRVRLWHVLFVPPKNIMTKDVYALFDRGSQRSRTGRNPRETLTLTKNNENVNILLSCLKEGDLRFLNRKIYNRLSEIVIESYGFVSELRTDLSKLGFKWLHMSGSGPTLFVVCKDQKYAQRVYDKARARLSDKCHVFIAATL</sequence>
<feature type="domain" description="GHMP kinase C-terminal" evidence="11">
    <location>
        <begin position="221"/>
        <end position="296"/>
    </location>
</feature>
<keyword evidence="9" id="KW-0414">Isoprene biosynthesis</keyword>
<dbReference type="PIRSF" id="PIRSF010376">
    <property type="entry name" value="IspE"/>
    <property type="match status" value="1"/>
</dbReference>
<dbReference type="InterPro" id="IPR013750">
    <property type="entry name" value="GHMP_kinase_C_dom"/>
</dbReference>
<dbReference type="OrthoDB" id="9809438at2"/>
<evidence type="ECO:0000256" key="6">
    <source>
        <dbReference type="ARBA" id="ARBA00022777"/>
    </source>
</evidence>
<dbReference type="HAMAP" id="MF_00061">
    <property type="entry name" value="IspE"/>
    <property type="match status" value="1"/>
</dbReference>
<feature type="binding site" evidence="9">
    <location>
        <begin position="98"/>
        <end position="108"/>
    </location>
    <ligand>
        <name>ATP</name>
        <dbReference type="ChEBI" id="CHEBI:30616"/>
    </ligand>
</feature>
<dbReference type="EMBL" id="CP019384">
    <property type="protein sequence ID" value="QAT16340.1"/>
    <property type="molecule type" value="Genomic_DNA"/>
</dbReference>
<evidence type="ECO:0000259" key="11">
    <source>
        <dbReference type="Pfam" id="PF08544"/>
    </source>
</evidence>
<dbReference type="SUPFAM" id="SSF55060">
    <property type="entry name" value="GHMP Kinase, C-terminal domain"/>
    <property type="match status" value="1"/>
</dbReference>
<dbReference type="SUPFAM" id="SSF54211">
    <property type="entry name" value="Ribosomal protein S5 domain 2-like"/>
    <property type="match status" value="1"/>
</dbReference>
<dbReference type="KEGG" id="vai:BU251_00600"/>
<evidence type="ECO:0000256" key="2">
    <source>
        <dbReference type="ARBA" id="ARBA00012052"/>
    </source>
</evidence>
<dbReference type="GO" id="GO:0050515">
    <property type="term" value="F:4-(cytidine 5'-diphospho)-2-C-methyl-D-erythritol kinase activity"/>
    <property type="evidence" value="ECO:0007669"/>
    <property type="project" value="UniProtKB-UniRule"/>
</dbReference>
<dbReference type="GO" id="GO:0019288">
    <property type="term" value="P:isopentenyl diphosphate biosynthetic process, methylerythritol 4-phosphate pathway"/>
    <property type="evidence" value="ECO:0007669"/>
    <property type="project" value="UniProtKB-UniRule"/>
</dbReference>
<evidence type="ECO:0000256" key="9">
    <source>
        <dbReference type="HAMAP-Rule" id="MF_00061"/>
    </source>
</evidence>
<dbReference type="GO" id="GO:0005524">
    <property type="term" value="F:ATP binding"/>
    <property type="evidence" value="ECO:0007669"/>
    <property type="project" value="UniProtKB-UniRule"/>
</dbReference>
<dbReference type="EC" id="2.7.1.148" evidence="2 9"/>
<dbReference type="PANTHER" id="PTHR43527:SF2">
    <property type="entry name" value="4-DIPHOSPHOCYTIDYL-2-C-METHYL-D-ERYTHRITOL KINASE, CHLOROPLASTIC"/>
    <property type="match status" value="1"/>
</dbReference>
<dbReference type="Pfam" id="PF08544">
    <property type="entry name" value="GHMP_kinases_C"/>
    <property type="match status" value="1"/>
</dbReference>
<evidence type="ECO:0000256" key="3">
    <source>
        <dbReference type="ARBA" id="ARBA00017473"/>
    </source>
</evidence>
<dbReference type="InterPro" id="IPR020568">
    <property type="entry name" value="Ribosomal_Su5_D2-typ_SF"/>
</dbReference>
<feature type="active site" evidence="9">
    <location>
        <position position="140"/>
    </location>
</feature>
<dbReference type="InterPro" id="IPR014721">
    <property type="entry name" value="Ribsml_uS5_D2-typ_fold_subgr"/>
</dbReference>
<evidence type="ECO:0000313" key="12">
    <source>
        <dbReference type="EMBL" id="QAT16340.1"/>
    </source>
</evidence>
<dbReference type="InterPro" id="IPR036554">
    <property type="entry name" value="GHMP_kinase_C_sf"/>
</dbReference>
<evidence type="ECO:0000259" key="10">
    <source>
        <dbReference type="Pfam" id="PF00288"/>
    </source>
</evidence>
<evidence type="ECO:0000256" key="4">
    <source>
        <dbReference type="ARBA" id="ARBA00022679"/>
    </source>
</evidence>
<feature type="active site" evidence="9">
    <location>
        <position position="14"/>
    </location>
</feature>
<dbReference type="InterPro" id="IPR006204">
    <property type="entry name" value="GHMP_kinase_N_dom"/>
</dbReference>